<evidence type="ECO:0000313" key="2">
    <source>
        <dbReference type="Proteomes" id="UP001418444"/>
    </source>
</evidence>
<dbReference type="Pfam" id="PF00702">
    <property type="entry name" value="Hydrolase"/>
    <property type="match status" value="1"/>
</dbReference>
<organism evidence="1 2">
    <name type="scientific">Gordonia caeni</name>
    <dbReference type="NCBI Taxonomy" id="1007097"/>
    <lineage>
        <taxon>Bacteria</taxon>
        <taxon>Bacillati</taxon>
        <taxon>Actinomycetota</taxon>
        <taxon>Actinomycetes</taxon>
        <taxon>Mycobacteriales</taxon>
        <taxon>Gordoniaceae</taxon>
        <taxon>Gordonia</taxon>
    </lineage>
</organism>
<name>A0ABP7PK50_9ACTN</name>
<dbReference type="InterPro" id="IPR036412">
    <property type="entry name" value="HAD-like_sf"/>
</dbReference>
<protein>
    <submittedName>
        <fullName evidence="1">HAD family hydrolase</fullName>
    </submittedName>
</protein>
<dbReference type="NCBIfam" id="TIGR01509">
    <property type="entry name" value="HAD-SF-IA-v3"/>
    <property type="match status" value="1"/>
</dbReference>
<dbReference type="SFLD" id="SFLDG01129">
    <property type="entry name" value="C1.5:_HAD__Beta-PGM__Phosphata"/>
    <property type="match status" value="1"/>
</dbReference>
<dbReference type="InterPro" id="IPR006439">
    <property type="entry name" value="HAD-SF_hydro_IA"/>
</dbReference>
<dbReference type="PANTHER" id="PTHR18901">
    <property type="entry name" value="2-DEOXYGLUCOSE-6-PHOSPHATE PHOSPHATASE 2"/>
    <property type="match status" value="1"/>
</dbReference>
<dbReference type="SFLD" id="SFLDS00003">
    <property type="entry name" value="Haloacid_Dehalogenase"/>
    <property type="match status" value="1"/>
</dbReference>
<keyword evidence="1" id="KW-0378">Hydrolase</keyword>
<keyword evidence="2" id="KW-1185">Reference proteome</keyword>
<dbReference type="EMBL" id="BAAAZW010000009">
    <property type="protein sequence ID" value="GAA3967000.1"/>
    <property type="molecule type" value="Genomic_DNA"/>
</dbReference>
<dbReference type="SUPFAM" id="SSF56784">
    <property type="entry name" value="HAD-like"/>
    <property type="match status" value="1"/>
</dbReference>
<gene>
    <name evidence="1" type="ORF">GCM10022231_30080</name>
</gene>
<accession>A0ABP7PK50</accession>
<dbReference type="InterPro" id="IPR023214">
    <property type="entry name" value="HAD_sf"/>
</dbReference>
<proteinExistence type="predicted"/>
<dbReference type="InterPro" id="IPR023198">
    <property type="entry name" value="PGP-like_dom2"/>
</dbReference>
<dbReference type="Gene3D" id="1.10.150.240">
    <property type="entry name" value="Putative phosphatase, domain 2"/>
    <property type="match status" value="1"/>
</dbReference>
<dbReference type="GO" id="GO:0016787">
    <property type="term" value="F:hydrolase activity"/>
    <property type="evidence" value="ECO:0007669"/>
    <property type="project" value="UniProtKB-KW"/>
</dbReference>
<dbReference type="CDD" id="cd07505">
    <property type="entry name" value="HAD_BPGM-like"/>
    <property type="match status" value="1"/>
</dbReference>
<dbReference type="PANTHER" id="PTHR18901:SF38">
    <property type="entry name" value="PSEUDOURIDINE-5'-PHOSPHATASE"/>
    <property type="match status" value="1"/>
</dbReference>
<evidence type="ECO:0000313" key="1">
    <source>
        <dbReference type="EMBL" id="GAA3967000.1"/>
    </source>
</evidence>
<dbReference type="Gene3D" id="3.40.50.1000">
    <property type="entry name" value="HAD superfamily/HAD-like"/>
    <property type="match status" value="1"/>
</dbReference>
<reference evidence="2" key="1">
    <citation type="journal article" date="2019" name="Int. J. Syst. Evol. Microbiol.">
        <title>The Global Catalogue of Microorganisms (GCM) 10K type strain sequencing project: providing services to taxonomists for standard genome sequencing and annotation.</title>
        <authorList>
            <consortium name="The Broad Institute Genomics Platform"/>
            <consortium name="The Broad Institute Genome Sequencing Center for Infectious Disease"/>
            <person name="Wu L."/>
            <person name="Ma J."/>
        </authorList>
    </citation>
    <scope>NUCLEOTIDE SEQUENCE [LARGE SCALE GENOMIC DNA]</scope>
    <source>
        <strain evidence="2">JCM 16923</strain>
    </source>
</reference>
<comment type="caution">
    <text evidence="1">The sequence shown here is derived from an EMBL/GenBank/DDBJ whole genome shotgun (WGS) entry which is preliminary data.</text>
</comment>
<sequence length="230" mass="24270">MTAMSGPLLPAAVLWDMDGTILDTEPIWDIAMEALARRHGIEMTEELRLATLGNNAVDALTKVFDAARVPESGRDFEAEEATMVEHVIGLFARELPWRPGARELLDLIAAAEIPMLLVTNTQRDIADIAITTIDSGRFVATVCGDEVAVGKPAPDIYLRAAEIAGAHPNDCLAIEDSPTGAAAAHAAGVPNLVVPSQIAVRPAGKRVFRDTLAGLTLDELAGLYAAAGGR</sequence>
<dbReference type="Proteomes" id="UP001418444">
    <property type="component" value="Unassembled WGS sequence"/>
</dbReference>